<dbReference type="EMBL" id="SJPV01000009">
    <property type="protein sequence ID" value="TWU33793.1"/>
    <property type="molecule type" value="Genomic_DNA"/>
</dbReference>
<protein>
    <recommendedName>
        <fullName evidence="4">DinB superfamily protein</fullName>
    </recommendedName>
</protein>
<reference evidence="2 3" key="1">
    <citation type="submission" date="2019-02" db="EMBL/GenBank/DDBJ databases">
        <title>Deep-cultivation of Planctomycetes and their phenomic and genomic characterization uncovers novel biology.</title>
        <authorList>
            <person name="Wiegand S."/>
            <person name="Jogler M."/>
            <person name="Boedeker C."/>
            <person name="Pinto D."/>
            <person name="Vollmers J."/>
            <person name="Rivas-Marin E."/>
            <person name="Kohn T."/>
            <person name="Peeters S.H."/>
            <person name="Heuer A."/>
            <person name="Rast P."/>
            <person name="Oberbeckmann S."/>
            <person name="Bunk B."/>
            <person name="Jeske O."/>
            <person name="Meyerdierks A."/>
            <person name="Storesund J.E."/>
            <person name="Kallscheuer N."/>
            <person name="Luecker S."/>
            <person name="Lage O.M."/>
            <person name="Pohl T."/>
            <person name="Merkel B.J."/>
            <person name="Hornburger P."/>
            <person name="Mueller R.-W."/>
            <person name="Bruemmer F."/>
            <person name="Labrenz M."/>
            <person name="Spormann A.M."/>
            <person name="Op Den Camp H."/>
            <person name="Overmann J."/>
            <person name="Amann R."/>
            <person name="Jetten M.S.M."/>
            <person name="Mascher T."/>
            <person name="Medema M.H."/>
            <person name="Devos D.P."/>
            <person name="Kaster A.-K."/>
            <person name="Ovreas L."/>
            <person name="Rohde M."/>
            <person name="Galperin M.Y."/>
            <person name="Jogler C."/>
        </authorList>
    </citation>
    <scope>NUCLEOTIDE SEQUENCE [LARGE SCALE GENOMIC DNA]</scope>
    <source>
        <strain evidence="2 3">Poly41</strain>
    </source>
</reference>
<comment type="caution">
    <text evidence="2">The sequence shown here is derived from an EMBL/GenBank/DDBJ whole genome shotgun (WGS) entry which is preliminary data.</text>
</comment>
<feature type="chain" id="PRO_5022961115" description="DinB superfamily protein" evidence="1">
    <location>
        <begin position="29"/>
        <end position="393"/>
    </location>
</feature>
<dbReference type="Proteomes" id="UP000319143">
    <property type="component" value="Unassembled WGS sequence"/>
</dbReference>
<keyword evidence="1" id="KW-0732">Signal</keyword>
<organism evidence="2 3">
    <name type="scientific">Novipirellula artificiosorum</name>
    <dbReference type="NCBI Taxonomy" id="2528016"/>
    <lineage>
        <taxon>Bacteria</taxon>
        <taxon>Pseudomonadati</taxon>
        <taxon>Planctomycetota</taxon>
        <taxon>Planctomycetia</taxon>
        <taxon>Pirellulales</taxon>
        <taxon>Pirellulaceae</taxon>
        <taxon>Novipirellula</taxon>
    </lineage>
</organism>
<dbReference type="OrthoDB" id="268753at2"/>
<keyword evidence="3" id="KW-1185">Reference proteome</keyword>
<accession>A0A5C6D9J0</accession>
<evidence type="ECO:0000313" key="2">
    <source>
        <dbReference type="EMBL" id="TWU33793.1"/>
    </source>
</evidence>
<sequence precursor="true">MMPCFATRYVLCSVCLFLIALVPSDVDAREGDPIAVRNWGDGVVAIETQWNLLVVFGPTAESVAKQRFARSPDQTIVMSASQAIDHWLFRKPNDSLVSWVPVADRFPPSPDAVRVKSIQRAGKTLAWIVMVDGVQIMISTAGVDTPLRDDEMLASQLDLLWVRSVGVPTKDSSAILGQIKHAQPRVVCLDAGDPILNQERVGEVIHIQHNTFAISATELDPTPPTSWVVMPSKPWAMPEGLEALFITMEASCEQSQEVFGKLSIEQLNFKPSNGTHTPRWNAEHMMGRQLLFFSQIYHAQQPAIAVMDFNPKQMPSDYLAAHPTWNGAEEARQMQRVSAFTRRFAYLLEGLDLDAKPPGSRWVLRALLKQMDRHYAEHTANTLKKFDLPDWPQ</sequence>
<gene>
    <name evidence="2" type="ORF">Poly41_47910</name>
</gene>
<proteinExistence type="predicted"/>
<evidence type="ECO:0000313" key="3">
    <source>
        <dbReference type="Proteomes" id="UP000319143"/>
    </source>
</evidence>
<dbReference type="AlphaFoldDB" id="A0A5C6D9J0"/>
<evidence type="ECO:0000256" key="1">
    <source>
        <dbReference type="SAM" id="SignalP"/>
    </source>
</evidence>
<evidence type="ECO:0008006" key="4">
    <source>
        <dbReference type="Google" id="ProtNLM"/>
    </source>
</evidence>
<dbReference type="SUPFAM" id="SSF109854">
    <property type="entry name" value="DinB/YfiT-like putative metalloenzymes"/>
    <property type="match status" value="1"/>
</dbReference>
<dbReference type="RefSeq" id="WP_146529177.1">
    <property type="nucleotide sequence ID" value="NZ_SJPV01000009.1"/>
</dbReference>
<feature type="signal peptide" evidence="1">
    <location>
        <begin position="1"/>
        <end position="28"/>
    </location>
</feature>
<name>A0A5C6D9J0_9BACT</name>
<dbReference type="Gene3D" id="1.20.120.450">
    <property type="entry name" value="dinb family like domain"/>
    <property type="match status" value="1"/>
</dbReference>
<dbReference type="InterPro" id="IPR034660">
    <property type="entry name" value="DinB/YfiT-like"/>
</dbReference>